<dbReference type="HOGENOM" id="CLU_472863_0_0_1"/>
<dbReference type="Proteomes" id="UP000002195">
    <property type="component" value="Unassembled WGS sequence"/>
</dbReference>
<proteinExistence type="predicted"/>
<evidence type="ECO:0000313" key="3">
    <source>
        <dbReference type="EMBL" id="EAL69172.1"/>
    </source>
</evidence>
<feature type="domain" description="Bulb-type lectin" evidence="2">
    <location>
        <begin position="183"/>
        <end position="307"/>
    </location>
</feature>
<keyword evidence="1" id="KW-0732">Signal</keyword>
<comment type="caution">
    <text evidence="3">The sequence shown here is derived from an EMBL/GenBank/DDBJ whole genome shotgun (WGS) entry which is preliminary data.</text>
</comment>
<feature type="chain" id="PRO_5004304005" description="Bulb-type lectin domain-containing protein" evidence="1">
    <location>
        <begin position="22"/>
        <end position="626"/>
    </location>
</feature>
<name>Q86HW3_DICDI</name>
<keyword evidence="4" id="KW-1185">Reference proteome</keyword>
<evidence type="ECO:0000259" key="2">
    <source>
        <dbReference type="PROSITE" id="PS50927"/>
    </source>
</evidence>
<organism evidence="3 4">
    <name type="scientific">Dictyostelium discoideum</name>
    <name type="common">Social amoeba</name>
    <dbReference type="NCBI Taxonomy" id="44689"/>
    <lineage>
        <taxon>Eukaryota</taxon>
        <taxon>Amoebozoa</taxon>
        <taxon>Evosea</taxon>
        <taxon>Eumycetozoa</taxon>
        <taxon>Dictyostelia</taxon>
        <taxon>Dictyosteliales</taxon>
        <taxon>Dictyosteliaceae</taxon>
        <taxon>Dictyostelium</taxon>
    </lineage>
</organism>
<dbReference type="InParanoid" id="Q86HW3"/>
<evidence type="ECO:0000313" key="4">
    <source>
        <dbReference type="Proteomes" id="UP000002195"/>
    </source>
</evidence>
<dbReference type="SUPFAM" id="SSF50370">
    <property type="entry name" value="Ricin B-like lectins"/>
    <property type="match status" value="1"/>
</dbReference>
<dbReference type="RefSeq" id="XP_643128.1">
    <property type="nucleotide sequence ID" value="XM_638036.1"/>
</dbReference>
<dbReference type="PaxDb" id="44689-DDB0167064"/>
<dbReference type="InterPro" id="IPR035992">
    <property type="entry name" value="Ricin_B-like_lectins"/>
</dbReference>
<dbReference type="GeneID" id="8620534"/>
<dbReference type="SUPFAM" id="SSF51110">
    <property type="entry name" value="alpha-D-mannose-specific plant lectins"/>
    <property type="match status" value="1"/>
</dbReference>
<evidence type="ECO:0000256" key="1">
    <source>
        <dbReference type="SAM" id="SignalP"/>
    </source>
</evidence>
<dbReference type="EMBL" id="AAFI02000015">
    <property type="protein sequence ID" value="EAL69172.1"/>
    <property type="molecule type" value="Genomic_DNA"/>
</dbReference>
<accession>Q86HW3</accession>
<feature type="signal peptide" evidence="1">
    <location>
        <begin position="1"/>
        <end position="21"/>
    </location>
</feature>
<dbReference type="InterPro" id="IPR036426">
    <property type="entry name" value="Bulb-type_lectin_dom_sf"/>
</dbReference>
<gene>
    <name evidence="3" type="ORF">DDB_G0276437</name>
</gene>
<dbReference type="Gene3D" id="2.80.10.50">
    <property type="match status" value="1"/>
</dbReference>
<dbReference type="Gene3D" id="2.90.10.10">
    <property type="entry name" value="Bulb-type lectin domain"/>
    <property type="match status" value="1"/>
</dbReference>
<accession>Q551K6</accession>
<dbReference type="VEuPathDB" id="AmoebaDB:DDB_G0276437"/>
<dbReference type="eggNOG" id="ENOG502RI9X">
    <property type="taxonomic scope" value="Eukaryota"/>
</dbReference>
<dbReference type="AlphaFoldDB" id="Q86HW3"/>
<dbReference type="dictyBase" id="DDB_G0276437"/>
<dbReference type="PROSITE" id="PS50927">
    <property type="entry name" value="BULB_LECTIN"/>
    <property type="match status" value="1"/>
</dbReference>
<protein>
    <recommendedName>
        <fullName evidence="2">Bulb-type lectin domain-containing protein</fullName>
    </recommendedName>
</protein>
<sequence>MKQLLLIISLIFICLNNISICQVYPTDEIKDVRGYCLTSPKNVGEKITIENCIHSQTTNNDQQQRLQQLWTFSLGNKNYPTLESLSGLCAQISNNTLIAIQCTTTYSSNSFFSARYIDGAFLIKSIKSQSCLQSSFKIGESPFFTNNCDGDENQKFFIDLTFKEFSPVYNQNKIPLTMSLSNVNYFLDSNDVNSQSGVYRGWERELPGLIVKFNTDCTLTISEGNSVVWKNVESSPIGCSPSAVLKMQIDGNLCTYIHENNPNANWCSMTQGLKGRYFNILPYGSYGKKWGLIIQSEQGKMVWGKWGESIYPDANYNLIPGSFIDEKLDSNNRITGGLEFITNGRDYLTLDYNTGLSYYIGNPTINSRKLVWSSQTSVNTMFQKYGFPLTLKIKNDSALVTTQYFLEGQSNWVDVPIWITRAPIKGSRFIHLPILNQNDMDNWGWVIQNKGLKIIYGHFNSQPTIISGSNNFLNGGLKSTLNSSKLLYSDVLNFGLRSDGVLEFKNLITGELLYPFSYSSVLIPTSINGIIQCPSKQYLGYWDSDNNFGVKIVGCQLYRDTCKKTDSTSCAKQGIRTQNDNDKCFTYYKFLPNSLPFGSTTLVIQYGLPEIMFIGYDNILVSNYLF</sequence>
<reference evidence="3 4" key="1">
    <citation type="journal article" date="2005" name="Nature">
        <title>The genome of the social amoeba Dictyostelium discoideum.</title>
        <authorList>
            <consortium name="The Dictyostelium discoideum Sequencing Consortium"/>
            <person name="Eichinger L."/>
            <person name="Pachebat J.A."/>
            <person name="Glockner G."/>
            <person name="Rajandream M.A."/>
            <person name="Sucgang R."/>
            <person name="Berriman M."/>
            <person name="Song J."/>
            <person name="Olsen R."/>
            <person name="Szafranski K."/>
            <person name="Xu Q."/>
            <person name="Tunggal B."/>
            <person name="Kummerfeld S."/>
            <person name="Madera M."/>
            <person name="Konfortov B.A."/>
            <person name="Rivero F."/>
            <person name="Bankier A.T."/>
            <person name="Lehmann R."/>
            <person name="Hamlin N."/>
            <person name="Davies R."/>
            <person name="Gaudet P."/>
            <person name="Fey P."/>
            <person name="Pilcher K."/>
            <person name="Chen G."/>
            <person name="Saunders D."/>
            <person name="Sodergren E."/>
            <person name="Davis P."/>
            <person name="Kerhornou A."/>
            <person name="Nie X."/>
            <person name="Hall N."/>
            <person name="Anjard C."/>
            <person name="Hemphill L."/>
            <person name="Bason N."/>
            <person name="Farbrother P."/>
            <person name="Desany B."/>
            <person name="Just E."/>
            <person name="Morio T."/>
            <person name="Rost R."/>
            <person name="Churcher C."/>
            <person name="Cooper J."/>
            <person name="Haydock S."/>
            <person name="van Driessche N."/>
            <person name="Cronin A."/>
            <person name="Goodhead I."/>
            <person name="Muzny D."/>
            <person name="Mourier T."/>
            <person name="Pain A."/>
            <person name="Lu M."/>
            <person name="Harper D."/>
            <person name="Lindsay R."/>
            <person name="Hauser H."/>
            <person name="James K."/>
            <person name="Quiles M."/>
            <person name="Madan Babu M."/>
            <person name="Saito T."/>
            <person name="Buchrieser C."/>
            <person name="Wardroper A."/>
            <person name="Felder M."/>
            <person name="Thangavelu M."/>
            <person name="Johnson D."/>
            <person name="Knights A."/>
            <person name="Loulseged H."/>
            <person name="Mungall K."/>
            <person name="Oliver K."/>
            <person name="Price C."/>
            <person name="Quail M.A."/>
            <person name="Urushihara H."/>
            <person name="Hernandez J."/>
            <person name="Rabbinowitsch E."/>
            <person name="Steffen D."/>
            <person name="Sanders M."/>
            <person name="Ma J."/>
            <person name="Kohara Y."/>
            <person name="Sharp S."/>
            <person name="Simmonds M."/>
            <person name="Spiegler S."/>
            <person name="Tivey A."/>
            <person name="Sugano S."/>
            <person name="White B."/>
            <person name="Walker D."/>
            <person name="Woodward J."/>
            <person name="Winckler T."/>
            <person name="Tanaka Y."/>
            <person name="Shaulsky G."/>
            <person name="Schleicher M."/>
            <person name="Weinstock G."/>
            <person name="Rosenthal A."/>
            <person name="Cox E.C."/>
            <person name="Chisholm R.L."/>
            <person name="Gibbs R."/>
            <person name="Loomis W.F."/>
            <person name="Platzer M."/>
            <person name="Kay R.R."/>
            <person name="Williams J."/>
            <person name="Dear P.H."/>
            <person name="Noegel A.A."/>
            <person name="Barrell B."/>
            <person name="Kuspa A."/>
        </authorList>
    </citation>
    <scope>NUCLEOTIDE SEQUENCE [LARGE SCALE GENOMIC DNA]</scope>
    <source>
        <strain evidence="3 4">AX4</strain>
    </source>
</reference>
<dbReference type="FunCoup" id="Q86HW3">
    <property type="interactions" value="82"/>
</dbReference>
<dbReference type="InterPro" id="IPR001480">
    <property type="entry name" value="Bulb-type_lectin_dom"/>
</dbReference>
<dbReference type="KEGG" id="ddi:DDB_G0276437"/>